<sequence>MLILREVLLPNDPLVVRGQFMDICYQLLIGQKRFIGELSGTTWDATGTVSVAPSIGRDIVEFSVVVENVRKKFLLI</sequence>
<dbReference type="AlphaFoldDB" id="A0A5J4W7L7"/>
<comment type="caution">
    <text evidence="1">The sequence shown here is derived from an EMBL/GenBank/DDBJ whole genome shotgun (WGS) entry which is preliminary data.</text>
</comment>
<protein>
    <submittedName>
        <fullName evidence="1">Uncharacterized protein</fullName>
    </submittedName>
</protein>
<dbReference type="EMBL" id="SNRW01003080">
    <property type="protein sequence ID" value="KAA6390858.1"/>
    <property type="molecule type" value="Genomic_DNA"/>
</dbReference>
<accession>A0A5J4W7L7</accession>
<reference evidence="1 2" key="1">
    <citation type="submission" date="2019-03" db="EMBL/GenBank/DDBJ databases">
        <title>Single cell metagenomics reveals metabolic interactions within the superorganism composed of flagellate Streblomastix strix and complex community of Bacteroidetes bacteria on its surface.</title>
        <authorList>
            <person name="Treitli S.C."/>
            <person name="Kolisko M."/>
            <person name="Husnik F."/>
            <person name="Keeling P."/>
            <person name="Hampl V."/>
        </authorList>
    </citation>
    <scope>NUCLEOTIDE SEQUENCE [LARGE SCALE GENOMIC DNA]</scope>
    <source>
        <strain evidence="1">ST1C</strain>
    </source>
</reference>
<evidence type="ECO:0000313" key="2">
    <source>
        <dbReference type="Proteomes" id="UP000324800"/>
    </source>
</evidence>
<name>A0A5J4W7L7_9EUKA</name>
<dbReference type="Proteomes" id="UP000324800">
    <property type="component" value="Unassembled WGS sequence"/>
</dbReference>
<proteinExistence type="predicted"/>
<gene>
    <name evidence="1" type="ORF">EZS28_013618</name>
</gene>
<evidence type="ECO:0000313" key="1">
    <source>
        <dbReference type="EMBL" id="KAA6390858.1"/>
    </source>
</evidence>
<organism evidence="1 2">
    <name type="scientific">Streblomastix strix</name>
    <dbReference type="NCBI Taxonomy" id="222440"/>
    <lineage>
        <taxon>Eukaryota</taxon>
        <taxon>Metamonada</taxon>
        <taxon>Preaxostyla</taxon>
        <taxon>Oxymonadida</taxon>
        <taxon>Streblomastigidae</taxon>
        <taxon>Streblomastix</taxon>
    </lineage>
</organism>